<dbReference type="Proteomes" id="UP000751190">
    <property type="component" value="Unassembled WGS sequence"/>
</dbReference>
<evidence type="ECO:0000313" key="3">
    <source>
        <dbReference type="EMBL" id="KAG8471129.1"/>
    </source>
</evidence>
<dbReference type="PANTHER" id="PTHR34127:SF1">
    <property type="entry name" value="OS04G0405600 PROTEIN"/>
    <property type="match status" value="1"/>
</dbReference>
<comment type="caution">
    <text evidence="3">The sequence shown here is derived from an EMBL/GenBank/DDBJ whole genome shotgun (WGS) entry which is preliminary data.</text>
</comment>
<keyword evidence="4" id="KW-1185">Reference proteome</keyword>
<keyword evidence="2" id="KW-0732">Signal</keyword>
<evidence type="ECO:0000313" key="4">
    <source>
        <dbReference type="Proteomes" id="UP000751190"/>
    </source>
</evidence>
<evidence type="ECO:0008006" key="5">
    <source>
        <dbReference type="Google" id="ProtNLM"/>
    </source>
</evidence>
<evidence type="ECO:0000256" key="1">
    <source>
        <dbReference type="SAM" id="MobiDB-lite"/>
    </source>
</evidence>
<proteinExistence type="predicted"/>
<dbReference type="PANTHER" id="PTHR34127">
    <property type="entry name" value="OS04G0405600 PROTEIN"/>
    <property type="match status" value="1"/>
</dbReference>
<name>A0A8J6CFW4_DIALT</name>
<accession>A0A8J6CFW4</accession>
<dbReference type="InterPro" id="IPR010765">
    <property type="entry name" value="DUF1350"/>
</dbReference>
<evidence type="ECO:0000256" key="2">
    <source>
        <dbReference type="SAM" id="SignalP"/>
    </source>
</evidence>
<dbReference type="InterPro" id="IPR006311">
    <property type="entry name" value="TAT_signal"/>
</dbReference>
<feature type="signal peptide" evidence="2">
    <location>
        <begin position="1"/>
        <end position="23"/>
    </location>
</feature>
<reference evidence="3" key="1">
    <citation type="submission" date="2021-05" db="EMBL/GenBank/DDBJ databases">
        <title>The genome of the haptophyte Pavlova lutheri (Diacronema luteri, Pavlovales) - a model for lipid biosynthesis in eukaryotic algae.</title>
        <authorList>
            <person name="Hulatt C.J."/>
            <person name="Posewitz M.C."/>
        </authorList>
    </citation>
    <scope>NUCLEOTIDE SEQUENCE</scope>
    <source>
        <strain evidence="3">NIVA-4/92</strain>
    </source>
</reference>
<feature type="region of interest" description="Disordered" evidence="1">
    <location>
        <begin position="415"/>
        <end position="441"/>
    </location>
</feature>
<dbReference type="AlphaFoldDB" id="A0A8J6CFW4"/>
<protein>
    <recommendedName>
        <fullName evidence="5">Serine aminopeptidase S33 domain-containing protein</fullName>
    </recommendedName>
</protein>
<organism evidence="3 4">
    <name type="scientific">Diacronema lutheri</name>
    <name type="common">Unicellular marine alga</name>
    <name type="synonym">Monochrysis lutheri</name>
    <dbReference type="NCBI Taxonomy" id="2081491"/>
    <lineage>
        <taxon>Eukaryota</taxon>
        <taxon>Haptista</taxon>
        <taxon>Haptophyta</taxon>
        <taxon>Pavlovophyceae</taxon>
        <taxon>Pavlovales</taxon>
        <taxon>Pavlovaceae</taxon>
        <taxon>Diacronema</taxon>
    </lineage>
</organism>
<dbReference type="OrthoDB" id="3980at2759"/>
<dbReference type="EMBL" id="JAGTXO010000001">
    <property type="protein sequence ID" value="KAG8471129.1"/>
    <property type="molecule type" value="Genomic_DNA"/>
</dbReference>
<sequence length="441" mass="45954">MAPVSRRLVVALALAAAAASVQPAAVARWRAAPAMRRVMRTRGCRARASTAARGWADEWGADAPRARAAGARAPAPEDEPAPWERIEGCDVLLPPDAVDVRGVVHFVGGALVGVVPRQAYGPLLESLAATGYAIIATPDPQLLGFDHGAAARAVCERYADAAFAIRQRYAVDDRRVPVFGLGHSLGAKVLVLAGSDGACARALGVRRAANALLSYNNYSARRSVPLFEPLLAALRVGLDGAGAGAASARELVRQLEGAIDEYAAGTEIAAPFRAGLRELGRLSGQLGTALAGVALADDFTPGPEETLERVRRAYDVSSNLLVRFSADTICESEALARELRARFTAPDTGIGGRLSYKRLRGTHVTPNTPDLRAGVGADAGPAAAQALDAAVAELDALIDTLLIFFDKEARLWEPQPAGAAAEDDGARPPIGPARSALPPLA</sequence>
<dbReference type="PROSITE" id="PS51318">
    <property type="entry name" value="TAT"/>
    <property type="match status" value="1"/>
</dbReference>
<dbReference type="OMA" id="DTICESE"/>
<gene>
    <name evidence="3" type="ORF">KFE25_009550</name>
</gene>
<feature type="chain" id="PRO_5035213524" description="Serine aminopeptidase S33 domain-containing protein" evidence="2">
    <location>
        <begin position="24"/>
        <end position="441"/>
    </location>
</feature>
<dbReference type="Pfam" id="PF07082">
    <property type="entry name" value="DUF1350"/>
    <property type="match status" value="1"/>
</dbReference>